<dbReference type="PROSITE" id="PS50293">
    <property type="entry name" value="TPR_REGION"/>
    <property type="match status" value="1"/>
</dbReference>
<sequence length="112" mass="13313">MLSILFNIGCSTSHQPIEIQHQSKFAFKAYEAQLWNEAVFRWNRILQIDPKYVPAYNNLGVAYEALGKIDAALQAYETATELDRDNRFYRFNYRRCRFSRRVVEEEDHESND</sequence>
<dbReference type="InterPro" id="IPR011990">
    <property type="entry name" value="TPR-like_helical_dom_sf"/>
</dbReference>
<proteinExistence type="predicted"/>
<organism evidence="1">
    <name type="scientific">marine metagenome</name>
    <dbReference type="NCBI Taxonomy" id="408172"/>
    <lineage>
        <taxon>unclassified sequences</taxon>
        <taxon>metagenomes</taxon>
        <taxon>ecological metagenomes</taxon>
    </lineage>
</organism>
<gene>
    <name evidence="1" type="ORF">METZ01_LOCUS114922</name>
</gene>
<dbReference type="SMART" id="SM00028">
    <property type="entry name" value="TPR"/>
    <property type="match status" value="2"/>
</dbReference>
<accession>A0A381XBJ3</accession>
<protein>
    <submittedName>
        <fullName evidence="1">Uncharacterized protein</fullName>
    </submittedName>
</protein>
<dbReference type="Gene3D" id="1.25.40.10">
    <property type="entry name" value="Tetratricopeptide repeat domain"/>
    <property type="match status" value="1"/>
</dbReference>
<dbReference type="SUPFAM" id="SSF48452">
    <property type="entry name" value="TPR-like"/>
    <property type="match status" value="1"/>
</dbReference>
<dbReference type="Pfam" id="PF00515">
    <property type="entry name" value="TPR_1"/>
    <property type="match status" value="1"/>
</dbReference>
<reference evidence="1" key="1">
    <citation type="submission" date="2018-05" db="EMBL/GenBank/DDBJ databases">
        <authorList>
            <person name="Lanie J.A."/>
            <person name="Ng W.-L."/>
            <person name="Kazmierczak K.M."/>
            <person name="Andrzejewski T.M."/>
            <person name="Davidsen T.M."/>
            <person name="Wayne K.J."/>
            <person name="Tettelin H."/>
            <person name="Glass J.I."/>
            <person name="Rusch D."/>
            <person name="Podicherti R."/>
            <person name="Tsui H.-C.T."/>
            <person name="Winkler M.E."/>
        </authorList>
    </citation>
    <scope>NUCLEOTIDE SEQUENCE</scope>
</reference>
<dbReference type="AlphaFoldDB" id="A0A381XBJ3"/>
<name>A0A381XBJ3_9ZZZZ</name>
<dbReference type="EMBL" id="UINC01014573">
    <property type="protein sequence ID" value="SVA62068.1"/>
    <property type="molecule type" value="Genomic_DNA"/>
</dbReference>
<evidence type="ECO:0000313" key="1">
    <source>
        <dbReference type="EMBL" id="SVA62068.1"/>
    </source>
</evidence>
<dbReference type="InterPro" id="IPR019734">
    <property type="entry name" value="TPR_rpt"/>
</dbReference>
<dbReference type="PROSITE" id="PS50005">
    <property type="entry name" value="TPR"/>
    <property type="match status" value="1"/>
</dbReference>